<evidence type="ECO:0000256" key="2">
    <source>
        <dbReference type="SAM" id="Phobius"/>
    </source>
</evidence>
<proteinExistence type="predicted"/>
<reference evidence="3" key="2">
    <citation type="submission" date="2020-11" db="EMBL/GenBank/DDBJ databases">
        <authorList>
            <person name="McCartney M.A."/>
            <person name="Auch B."/>
            <person name="Kono T."/>
            <person name="Mallez S."/>
            <person name="Becker A."/>
            <person name="Gohl D.M."/>
            <person name="Silverstein K.A.T."/>
            <person name="Koren S."/>
            <person name="Bechman K.B."/>
            <person name="Herman A."/>
            <person name="Abrahante J.E."/>
            <person name="Garbe J."/>
        </authorList>
    </citation>
    <scope>NUCLEOTIDE SEQUENCE</scope>
    <source>
        <strain evidence="3">Duluth1</strain>
        <tissue evidence="3">Whole animal</tissue>
    </source>
</reference>
<dbReference type="EMBL" id="JAIWYP010000002">
    <property type="protein sequence ID" value="KAH3866903.1"/>
    <property type="molecule type" value="Genomic_DNA"/>
</dbReference>
<evidence type="ECO:0000313" key="3">
    <source>
        <dbReference type="EMBL" id="KAH3866903.1"/>
    </source>
</evidence>
<dbReference type="Gene3D" id="1.20.140.150">
    <property type="match status" value="1"/>
</dbReference>
<comment type="caution">
    <text evidence="3">The sequence shown here is derived from an EMBL/GenBank/DDBJ whole genome shotgun (WGS) entry which is preliminary data.</text>
</comment>
<name>A0A9D4LYA2_DREPO</name>
<keyword evidence="2" id="KW-0472">Membrane</keyword>
<feature type="compositionally biased region" description="Basic and acidic residues" evidence="1">
    <location>
        <begin position="293"/>
        <end position="314"/>
    </location>
</feature>
<evidence type="ECO:0000256" key="1">
    <source>
        <dbReference type="SAM" id="MobiDB-lite"/>
    </source>
</evidence>
<accession>A0A9D4LYA2</accession>
<feature type="transmembrane region" description="Helical" evidence="2">
    <location>
        <begin position="143"/>
        <end position="169"/>
    </location>
</feature>
<reference evidence="3" key="1">
    <citation type="journal article" date="2019" name="bioRxiv">
        <title>The Genome of the Zebra Mussel, Dreissena polymorpha: A Resource for Invasive Species Research.</title>
        <authorList>
            <person name="McCartney M.A."/>
            <person name="Auch B."/>
            <person name="Kono T."/>
            <person name="Mallez S."/>
            <person name="Zhang Y."/>
            <person name="Obille A."/>
            <person name="Becker A."/>
            <person name="Abrahante J.E."/>
            <person name="Garbe J."/>
            <person name="Badalamenti J.P."/>
            <person name="Herman A."/>
            <person name="Mangelson H."/>
            <person name="Liachko I."/>
            <person name="Sullivan S."/>
            <person name="Sone E.D."/>
            <person name="Koren S."/>
            <person name="Silverstein K.A.T."/>
            <person name="Beckman K.B."/>
            <person name="Gohl D.M."/>
        </authorList>
    </citation>
    <scope>NUCLEOTIDE SEQUENCE</scope>
    <source>
        <strain evidence="3">Duluth1</strain>
        <tissue evidence="3">Whole animal</tissue>
    </source>
</reference>
<organism evidence="3 4">
    <name type="scientific">Dreissena polymorpha</name>
    <name type="common">Zebra mussel</name>
    <name type="synonym">Mytilus polymorpha</name>
    <dbReference type="NCBI Taxonomy" id="45954"/>
    <lineage>
        <taxon>Eukaryota</taxon>
        <taxon>Metazoa</taxon>
        <taxon>Spiralia</taxon>
        <taxon>Lophotrochozoa</taxon>
        <taxon>Mollusca</taxon>
        <taxon>Bivalvia</taxon>
        <taxon>Autobranchia</taxon>
        <taxon>Heteroconchia</taxon>
        <taxon>Euheterodonta</taxon>
        <taxon>Imparidentia</taxon>
        <taxon>Neoheterodontei</taxon>
        <taxon>Myida</taxon>
        <taxon>Dreissenoidea</taxon>
        <taxon>Dreissenidae</taxon>
        <taxon>Dreissena</taxon>
    </lineage>
</organism>
<dbReference type="AlphaFoldDB" id="A0A9D4LYA2"/>
<gene>
    <name evidence="3" type="ORF">DPMN_030026</name>
</gene>
<keyword evidence="2" id="KW-0812">Transmembrane</keyword>
<evidence type="ECO:0000313" key="4">
    <source>
        <dbReference type="Proteomes" id="UP000828390"/>
    </source>
</evidence>
<keyword evidence="2" id="KW-1133">Transmembrane helix</keyword>
<protein>
    <submittedName>
        <fullName evidence="3">Uncharacterized protein</fullName>
    </submittedName>
</protein>
<keyword evidence="4" id="KW-1185">Reference proteome</keyword>
<feature type="region of interest" description="Disordered" evidence="1">
    <location>
        <begin position="382"/>
        <end position="407"/>
    </location>
</feature>
<dbReference type="Proteomes" id="UP000828390">
    <property type="component" value="Unassembled WGS sequence"/>
</dbReference>
<sequence length="437" mass="48753">MPSWSGYANGAFLVTFAGGCLVVVGYVLPFWVTYDQYTCPVDKEVRLFAYVSVWYTMACKRGHSASCEIKGIQLSTNTSANLNFSSITGCTSAEFSTNLASKLDKNTYWWTIQIMTSFGLGLIFLAAIVLLYCKCAGVASRRLFVVTSLLLITGGSLFLSIVIIVAVALTSVFGIPDHKTEPETFPWSLLSSGIGSLFSLAGGVLSIVIVCWWTTDGIMFSKGDKDETLGETNIKMSETVAHPAGIHPWFTDGVQFYKGGDGQAFPGNRPLESGNLQRRNMYPADDTNMKPPHSYDLEKRSSFSDSDRRNDRTDTSQAFIYPGSRISQVDLSRSSNKERDISRGYFSNSKKYKGGEYEASQYSAPSGAYDDNRSRRFNEGQDRHIDEVSSKRSDGDRNRRFGEEQGRRFDDERYTRFDGYSNRALQDNRTQLLEQAI</sequence>
<feature type="region of interest" description="Disordered" evidence="1">
    <location>
        <begin position="261"/>
        <end position="321"/>
    </location>
</feature>
<feature type="transmembrane region" description="Helical" evidence="2">
    <location>
        <begin position="189"/>
        <end position="213"/>
    </location>
</feature>
<feature type="transmembrane region" description="Helical" evidence="2">
    <location>
        <begin position="108"/>
        <end position="131"/>
    </location>
</feature>
<feature type="transmembrane region" description="Helical" evidence="2">
    <location>
        <begin position="12"/>
        <end position="32"/>
    </location>
</feature>